<reference evidence="7" key="1">
    <citation type="submission" date="2021-02" db="EMBL/GenBank/DDBJ databases">
        <authorList>
            <person name="Nowell W R."/>
        </authorList>
    </citation>
    <scope>NUCLEOTIDE SEQUENCE</scope>
</reference>
<organism evidence="7 8">
    <name type="scientific">Adineta steineri</name>
    <dbReference type="NCBI Taxonomy" id="433720"/>
    <lineage>
        <taxon>Eukaryota</taxon>
        <taxon>Metazoa</taxon>
        <taxon>Spiralia</taxon>
        <taxon>Gnathifera</taxon>
        <taxon>Rotifera</taxon>
        <taxon>Eurotatoria</taxon>
        <taxon>Bdelloidea</taxon>
        <taxon>Adinetida</taxon>
        <taxon>Adinetidae</taxon>
        <taxon>Adineta</taxon>
    </lineage>
</organism>
<evidence type="ECO:0000256" key="4">
    <source>
        <dbReference type="ARBA" id="ARBA00023289"/>
    </source>
</evidence>
<accession>A0A819I5B2</accession>
<dbReference type="EMBL" id="CAJOAY010001978">
    <property type="protein sequence ID" value="CAF3908220.1"/>
    <property type="molecule type" value="Genomic_DNA"/>
</dbReference>
<keyword evidence="2" id="KW-0547">Nucleotide-binding</keyword>
<dbReference type="Gene3D" id="3.40.50.300">
    <property type="entry name" value="P-loop containing nucleotide triphosphate hydrolases"/>
    <property type="match status" value="1"/>
</dbReference>
<evidence type="ECO:0000256" key="2">
    <source>
        <dbReference type="ARBA" id="ARBA00022741"/>
    </source>
</evidence>
<comment type="caution">
    <text evidence="7">The sequence shown here is derived from an EMBL/GenBank/DDBJ whole genome shotgun (WGS) entry which is preliminary data.</text>
</comment>
<sequence>MARSKYQRDHSYKLLVVGDEGVGKTAFSSANSILHSTESTFNFFFSYNVRKKEINLNGKRIKLKIYDGSSATGRHRIIVSFDKVVHGIFIIYDATNREYGIQSNVSIFEVSAQNFTNVELAFQRMVLKIQSYLTSTINCQLGQYRERIGLEFVRYTPDVDSNVPEQNASVQGLHDNRENENVQLSTESDENADVTHPQGVDEDEMGRAQIPSPENQTIEEKAKQPNVISFSKTLKRIFFM</sequence>
<dbReference type="InterPro" id="IPR027417">
    <property type="entry name" value="P-loop_NTPase"/>
</dbReference>
<evidence type="ECO:0000256" key="5">
    <source>
        <dbReference type="SAM" id="MobiDB-lite"/>
    </source>
</evidence>
<keyword evidence="3" id="KW-0342">GTP-binding</keyword>
<comment type="similarity">
    <text evidence="1">Belongs to the small GTPase superfamily. Rab family.</text>
</comment>
<dbReference type="OrthoDB" id="8954335at2759"/>
<dbReference type="InterPro" id="IPR050305">
    <property type="entry name" value="Small_GTPase_Rab"/>
</dbReference>
<proteinExistence type="inferred from homology"/>
<dbReference type="EMBL" id="CAJNON010000585">
    <property type="protein sequence ID" value="CAF1325451.1"/>
    <property type="molecule type" value="Genomic_DNA"/>
</dbReference>
<dbReference type="GO" id="GO:0005525">
    <property type="term" value="F:GTP binding"/>
    <property type="evidence" value="ECO:0007669"/>
    <property type="project" value="UniProtKB-KW"/>
</dbReference>
<keyword evidence="4" id="KW-0636">Prenylation</keyword>
<keyword evidence="4" id="KW-0449">Lipoprotein</keyword>
<gene>
    <name evidence="7" type="ORF">OKA104_LOCUS24572</name>
    <name evidence="6" type="ORF">VCS650_LOCUS32382</name>
</gene>
<evidence type="ECO:0000256" key="3">
    <source>
        <dbReference type="ARBA" id="ARBA00023134"/>
    </source>
</evidence>
<dbReference type="InterPro" id="IPR001806">
    <property type="entry name" value="Small_GTPase"/>
</dbReference>
<name>A0A819I5B2_9BILA</name>
<dbReference type="GO" id="GO:0003924">
    <property type="term" value="F:GTPase activity"/>
    <property type="evidence" value="ECO:0007669"/>
    <property type="project" value="InterPro"/>
</dbReference>
<evidence type="ECO:0000313" key="7">
    <source>
        <dbReference type="EMBL" id="CAF3908220.1"/>
    </source>
</evidence>
<dbReference type="PANTHER" id="PTHR47980">
    <property type="entry name" value="LD44762P"/>
    <property type="match status" value="1"/>
</dbReference>
<protein>
    <submittedName>
        <fullName evidence="7">Uncharacterized protein</fullName>
    </submittedName>
</protein>
<dbReference type="Proteomes" id="UP000663891">
    <property type="component" value="Unassembled WGS sequence"/>
</dbReference>
<dbReference type="AlphaFoldDB" id="A0A819I5B2"/>
<dbReference type="Proteomes" id="UP000663881">
    <property type="component" value="Unassembled WGS sequence"/>
</dbReference>
<dbReference type="SUPFAM" id="SSF52540">
    <property type="entry name" value="P-loop containing nucleoside triphosphate hydrolases"/>
    <property type="match status" value="1"/>
</dbReference>
<feature type="region of interest" description="Disordered" evidence="5">
    <location>
        <begin position="169"/>
        <end position="221"/>
    </location>
</feature>
<evidence type="ECO:0000313" key="6">
    <source>
        <dbReference type="EMBL" id="CAF1325451.1"/>
    </source>
</evidence>
<evidence type="ECO:0000313" key="8">
    <source>
        <dbReference type="Proteomes" id="UP000663881"/>
    </source>
</evidence>
<dbReference type="SMART" id="SM00175">
    <property type="entry name" value="RAB"/>
    <property type="match status" value="1"/>
</dbReference>
<evidence type="ECO:0000256" key="1">
    <source>
        <dbReference type="ARBA" id="ARBA00006270"/>
    </source>
</evidence>
<dbReference type="Pfam" id="PF00071">
    <property type="entry name" value="Ras"/>
    <property type="match status" value="1"/>
</dbReference>